<dbReference type="InterPro" id="IPR050624">
    <property type="entry name" value="HTH-type_Tx_Regulator"/>
</dbReference>
<protein>
    <recommendedName>
        <fullName evidence="3">HTH tetR-type domain-containing protein</fullName>
    </recommendedName>
</protein>
<dbReference type="PATRIC" id="fig|1423734.3.peg.3320"/>
<keyword evidence="2" id="KW-1185">Reference proteome</keyword>
<organism evidence="1 2">
    <name type="scientific">Agrilactobacillus composti DSM 18527 = JCM 14202</name>
    <dbReference type="NCBI Taxonomy" id="1423734"/>
    <lineage>
        <taxon>Bacteria</taxon>
        <taxon>Bacillati</taxon>
        <taxon>Bacillota</taxon>
        <taxon>Bacilli</taxon>
        <taxon>Lactobacillales</taxon>
        <taxon>Lactobacillaceae</taxon>
        <taxon>Agrilactobacillus</taxon>
    </lineage>
</organism>
<dbReference type="RefSeq" id="WP_052004430.1">
    <property type="nucleotide sequence ID" value="NZ_AZGA01000057.1"/>
</dbReference>
<dbReference type="PANTHER" id="PTHR43479:SF11">
    <property type="entry name" value="ACREF_ENVCD OPERON REPRESSOR-RELATED"/>
    <property type="match status" value="1"/>
</dbReference>
<dbReference type="Proteomes" id="UP000051236">
    <property type="component" value="Unassembled WGS sequence"/>
</dbReference>
<proteinExistence type="predicted"/>
<comment type="caution">
    <text evidence="1">The sequence shown here is derived from an EMBL/GenBank/DDBJ whole genome shotgun (WGS) entry which is preliminary data.</text>
</comment>
<dbReference type="InterPro" id="IPR009057">
    <property type="entry name" value="Homeodomain-like_sf"/>
</dbReference>
<dbReference type="OrthoDB" id="9810250at2"/>
<dbReference type="AlphaFoldDB" id="A0A0R1XSP4"/>
<evidence type="ECO:0000313" key="2">
    <source>
        <dbReference type="Proteomes" id="UP000051236"/>
    </source>
</evidence>
<dbReference type="SUPFAM" id="SSF46689">
    <property type="entry name" value="Homeodomain-like"/>
    <property type="match status" value="1"/>
</dbReference>
<dbReference type="PANTHER" id="PTHR43479">
    <property type="entry name" value="ACREF/ENVCD OPERON REPRESSOR-RELATED"/>
    <property type="match status" value="1"/>
</dbReference>
<dbReference type="Gene3D" id="1.10.357.10">
    <property type="entry name" value="Tetracycline Repressor, domain 2"/>
    <property type="match status" value="1"/>
</dbReference>
<sequence length="191" mass="22091">MIPITERQQQIIDAFFLVAQENPDLKQITLKRVAEKAGMRRQSIYGRHFNSVEDIITTIHNLIDNQIVEKMHHFVLTSDDDPITYFSKEILPILYEKRDWLKILYGTVIDNSWILFLQAKYTPILKLYLQKKGNNSGLSDDFLCSLIVSKVIAILANWLTSDNPEPASLFRKKFMHILNTPTISLLTGENL</sequence>
<dbReference type="EMBL" id="AZGA01000057">
    <property type="protein sequence ID" value="KRM33186.1"/>
    <property type="molecule type" value="Genomic_DNA"/>
</dbReference>
<accession>A0A0R1XSP4</accession>
<evidence type="ECO:0000313" key="1">
    <source>
        <dbReference type="EMBL" id="KRM33186.1"/>
    </source>
</evidence>
<reference evidence="1 2" key="1">
    <citation type="journal article" date="2015" name="Genome Announc.">
        <title>Expanding the biotechnology potential of lactobacilli through comparative genomics of 213 strains and associated genera.</title>
        <authorList>
            <person name="Sun Z."/>
            <person name="Harris H.M."/>
            <person name="McCann A."/>
            <person name="Guo C."/>
            <person name="Argimon S."/>
            <person name="Zhang W."/>
            <person name="Yang X."/>
            <person name="Jeffery I.B."/>
            <person name="Cooney J.C."/>
            <person name="Kagawa T.F."/>
            <person name="Liu W."/>
            <person name="Song Y."/>
            <person name="Salvetti E."/>
            <person name="Wrobel A."/>
            <person name="Rasinkangas P."/>
            <person name="Parkhill J."/>
            <person name="Rea M.C."/>
            <person name="O'Sullivan O."/>
            <person name="Ritari J."/>
            <person name="Douillard F.P."/>
            <person name="Paul Ross R."/>
            <person name="Yang R."/>
            <person name="Briner A.E."/>
            <person name="Felis G.E."/>
            <person name="de Vos W.M."/>
            <person name="Barrangou R."/>
            <person name="Klaenhammer T.R."/>
            <person name="Caufield P.W."/>
            <person name="Cui Y."/>
            <person name="Zhang H."/>
            <person name="O'Toole P.W."/>
        </authorList>
    </citation>
    <scope>NUCLEOTIDE SEQUENCE [LARGE SCALE GENOMIC DNA]</scope>
    <source>
        <strain evidence="1 2">DSM 18527</strain>
    </source>
</reference>
<evidence type="ECO:0008006" key="3">
    <source>
        <dbReference type="Google" id="ProtNLM"/>
    </source>
</evidence>
<gene>
    <name evidence="1" type="ORF">FC83_GL003268</name>
</gene>
<name>A0A0R1XSP4_9LACO</name>